<organism evidence="1 2">
    <name type="scientific">Kosakonia phage Kc263</name>
    <dbReference type="NCBI Taxonomy" id="2863194"/>
    <lineage>
        <taxon>Viruses</taxon>
        <taxon>Duplodnaviria</taxon>
        <taxon>Heunggongvirae</taxon>
        <taxon>Uroviricota</taxon>
        <taxon>Caudoviricetes</taxon>
        <taxon>Chimalliviridae</taxon>
        <taxon>Branisovskavirus</taxon>
        <taxon>Branisovskavirus Kc263</taxon>
    </lineage>
</organism>
<dbReference type="GeneID" id="77953215"/>
<dbReference type="EMBL" id="MZ348422">
    <property type="protein sequence ID" value="QYN80038.1"/>
    <property type="molecule type" value="Genomic_DNA"/>
</dbReference>
<keyword evidence="2" id="KW-1185">Reference proteome</keyword>
<name>A0AAE7WFQ3_9CAUD</name>
<reference evidence="1" key="1">
    <citation type="journal article" date="2021" name="Viruses">
        <title>Novel Viruses That Lyse Plant and Human Strains of Kosakonia cowanii.</title>
        <authorList>
            <person name="Petrzik K."/>
            <person name="Brazdova S."/>
            <person name="Krawczyk K."/>
        </authorList>
    </citation>
    <scope>NUCLEOTIDE SEQUENCE</scope>
</reference>
<sequence>MYNFDQRNLRTSIAIALTSQLKEDEKLEECVNYYLILVLDMVLGAMNSNIRNIDSAIDEQYERYPDDYRLGFLAEVIRQEVFDIKKQFILSGFDNRLRYKLVTHSAGTFKRYGIAMDLDATYNHMLDLDERRDNHEQDLGYLVSDYPSAEELSRAFDW</sequence>
<protein>
    <submittedName>
        <fullName evidence="1">Uncharacterized protein</fullName>
    </submittedName>
</protein>
<dbReference type="RefSeq" id="YP_010676850.1">
    <property type="nucleotide sequence ID" value="NC_071015.1"/>
</dbReference>
<evidence type="ECO:0000313" key="1">
    <source>
        <dbReference type="EMBL" id="QYN80038.1"/>
    </source>
</evidence>
<accession>A0AAE7WFQ3</accession>
<dbReference type="KEGG" id="vg:77953215"/>
<evidence type="ECO:0000313" key="2">
    <source>
        <dbReference type="Proteomes" id="UP000828443"/>
    </source>
</evidence>
<proteinExistence type="predicted"/>
<dbReference type="Proteomes" id="UP000828443">
    <property type="component" value="Segment"/>
</dbReference>